<dbReference type="RefSeq" id="WP_207355767.1">
    <property type="nucleotide sequence ID" value="NZ_CP071503.1"/>
</dbReference>
<dbReference type="Pfam" id="PF13411">
    <property type="entry name" value="MerR_1"/>
    <property type="match status" value="1"/>
</dbReference>
<dbReference type="Proteomes" id="UP000662770">
    <property type="component" value="Chromosome"/>
</dbReference>
<keyword evidence="1" id="KW-0805">Transcription regulation</keyword>
<dbReference type="PANTHER" id="PTHR30204:SF67">
    <property type="entry name" value="HTH-TYPE TRANSCRIPTIONAL REGULATOR MLRA-RELATED"/>
    <property type="match status" value="1"/>
</dbReference>
<proteinExistence type="predicted"/>
<dbReference type="InterPro" id="IPR047057">
    <property type="entry name" value="MerR_fam"/>
</dbReference>
<keyword evidence="3" id="KW-0804">Transcription</keyword>
<reference evidence="5 6" key="1">
    <citation type="submission" date="2021-03" db="EMBL/GenBank/DDBJ databases">
        <title>Novel species identification of genus Shewanella.</title>
        <authorList>
            <person name="Liu G."/>
            <person name="Zhang Q."/>
        </authorList>
    </citation>
    <scope>NUCLEOTIDE SEQUENCE [LARGE SCALE GENOMIC DNA]</scope>
    <source>
        <strain evidence="5 6">FJAT-51800</strain>
    </source>
</reference>
<dbReference type="InterPro" id="IPR009061">
    <property type="entry name" value="DNA-bd_dom_put_sf"/>
</dbReference>
<evidence type="ECO:0000256" key="1">
    <source>
        <dbReference type="ARBA" id="ARBA00023015"/>
    </source>
</evidence>
<keyword evidence="2" id="KW-0238">DNA-binding</keyword>
<organism evidence="5 6">
    <name type="scientific">Shewanella avicenniae</name>
    <dbReference type="NCBI Taxonomy" id="2814294"/>
    <lineage>
        <taxon>Bacteria</taxon>
        <taxon>Pseudomonadati</taxon>
        <taxon>Pseudomonadota</taxon>
        <taxon>Gammaproteobacteria</taxon>
        <taxon>Alteromonadales</taxon>
        <taxon>Shewanellaceae</taxon>
        <taxon>Shewanella</taxon>
    </lineage>
</organism>
<accession>A0ABX7QU63</accession>
<keyword evidence="6" id="KW-1185">Reference proteome</keyword>
<dbReference type="CDD" id="cd01104">
    <property type="entry name" value="HTH_MlrA-CarA"/>
    <property type="match status" value="1"/>
</dbReference>
<dbReference type="EMBL" id="CP071503">
    <property type="protein sequence ID" value="QSX34567.1"/>
    <property type="molecule type" value="Genomic_DNA"/>
</dbReference>
<dbReference type="SUPFAM" id="SSF46955">
    <property type="entry name" value="Putative DNA-binding domain"/>
    <property type="match status" value="1"/>
</dbReference>
<evidence type="ECO:0000256" key="3">
    <source>
        <dbReference type="ARBA" id="ARBA00023163"/>
    </source>
</evidence>
<evidence type="ECO:0000256" key="2">
    <source>
        <dbReference type="ARBA" id="ARBA00023125"/>
    </source>
</evidence>
<dbReference type="SMART" id="SM00422">
    <property type="entry name" value="HTH_MERR"/>
    <property type="match status" value="1"/>
</dbReference>
<dbReference type="InterPro" id="IPR000551">
    <property type="entry name" value="MerR-type_HTH_dom"/>
</dbReference>
<sequence>MATENEFCLAIGEVARLTGVNPVTLRAWQRRFGLVTPQRTPKGHRLYSQAQVDEIKEILHWLAQGVAISRVKPLLSSAEGHAEIAINDDADWQQLAKGLDDAVMALKAVTLRQRLDELTSLYPMPLCGEKLADWLQTIEANLALRVDGGLISQWLARQLQLYLAIRTDSVIRQKPQQVLLLALQEHPQHALWVWQLALLAQGKLPLLFDRSSELDSLPLLMERLQPTALLVLPAAHTHASLLHQLSELASKLSLSTALCGKFASLLQPQLSQDTNLTNLSILDSVVQLPAWLMATQEVSA</sequence>
<dbReference type="PROSITE" id="PS00552">
    <property type="entry name" value="HTH_MERR_1"/>
    <property type="match status" value="1"/>
</dbReference>
<evidence type="ECO:0000259" key="4">
    <source>
        <dbReference type="PROSITE" id="PS50937"/>
    </source>
</evidence>
<name>A0ABX7QU63_9GAMM</name>
<dbReference type="Gene3D" id="1.10.1660.10">
    <property type="match status" value="1"/>
</dbReference>
<protein>
    <submittedName>
        <fullName evidence="5">MerR family transcriptional regulator</fullName>
    </submittedName>
</protein>
<feature type="domain" description="HTH merR-type" evidence="4">
    <location>
        <begin position="11"/>
        <end position="77"/>
    </location>
</feature>
<evidence type="ECO:0000313" key="5">
    <source>
        <dbReference type="EMBL" id="QSX34567.1"/>
    </source>
</evidence>
<dbReference type="PANTHER" id="PTHR30204">
    <property type="entry name" value="REDOX-CYCLING DRUG-SENSING TRANSCRIPTIONAL ACTIVATOR SOXR"/>
    <property type="match status" value="1"/>
</dbReference>
<evidence type="ECO:0000313" key="6">
    <source>
        <dbReference type="Proteomes" id="UP000662770"/>
    </source>
</evidence>
<gene>
    <name evidence="5" type="ORF">JYB87_04775</name>
</gene>
<dbReference type="PROSITE" id="PS50937">
    <property type="entry name" value="HTH_MERR_2"/>
    <property type="match status" value="1"/>
</dbReference>